<dbReference type="AlphaFoldDB" id="A0AA88IIC1"/>
<proteinExistence type="predicted"/>
<reference evidence="1" key="1">
    <citation type="submission" date="2023-08" db="EMBL/GenBank/DDBJ databases">
        <title>Pelteobagrus vachellii genome.</title>
        <authorList>
            <person name="Liu H."/>
        </authorList>
    </citation>
    <scope>NUCLEOTIDE SEQUENCE</scope>
    <source>
        <strain evidence="1">PRFRI_2022a</strain>
        <tissue evidence="1">Muscle</tissue>
    </source>
</reference>
<evidence type="ECO:0000313" key="1">
    <source>
        <dbReference type="EMBL" id="KAK2815183.1"/>
    </source>
</evidence>
<name>A0AA88IIC1_TACVA</name>
<protein>
    <submittedName>
        <fullName evidence="1">Uncharacterized protein</fullName>
    </submittedName>
</protein>
<gene>
    <name evidence="1" type="ORF">Q7C36_023449</name>
</gene>
<organism evidence="1 2">
    <name type="scientific">Tachysurus vachellii</name>
    <name type="common">Darkbarbel catfish</name>
    <name type="synonym">Pelteobagrus vachellii</name>
    <dbReference type="NCBI Taxonomy" id="175792"/>
    <lineage>
        <taxon>Eukaryota</taxon>
        <taxon>Metazoa</taxon>
        <taxon>Chordata</taxon>
        <taxon>Craniata</taxon>
        <taxon>Vertebrata</taxon>
        <taxon>Euteleostomi</taxon>
        <taxon>Actinopterygii</taxon>
        <taxon>Neopterygii</taxon>
        <taxon>Teleostei</taxon>
        <taxon>Ostariophysi</taxon>
        <taxon>Siluriformes</taxon>
        <taxon>Bagridae</taxon>
        <taxon>Tachysurus</taxon>
    </lineage>
</organism>
<keyword evidence="2" id="KW-1185">Reference proteome</keyword>
<sequence>MPSQPPRPREARPSVFGLKSHFLSMGVPHPAFEEKPTKGSVWGVQQVWVALCWDTMPGLTGAEHSDQKASSAAQRLASVQATGTIFRHASPNQSTACISGWQEENIDGSGRTSTLSPLGTLADNRRGLAFDLSLGYH</sequence>
<dbReference type="EMBL" id="JAVHJS010000026">
    <property type="protein sequence ID" value="KAK2815183.1"/>
    <property type="molecule type" value="Genomic_DNA"/>
</dbReference>
<evidence type="ECO:0000313" key="2">
    <source>
        <dbReference type="Proteomes" id="UP001187315"/>
    </source>
</evidence>
<comment type="caution">
    <text evidence="1">The sequence shown here is derived from an EMBL/GenBank/DDBJ whole genome shotgun (WGS) entry which is preliminary data.</text>
</comment>
<dbReference type="Proteomes" id="UP001187315">
    <property type="component" value="Unassembled WGS sequence"/>
</dbReference>
<accession>A0AA88IIC1</accession>